<keyword evidence="2 3" id="KW-0378">Hydrolase</keyword>
<evidence type="ECO:0000256" key="3">
    <source>
        <dbReference type="RuleBase" id="RU361235"/>
    </source>
</evidence>
<dbReference type="Proteomes" id="UP000002247">
    <property type="component" value="Chromosome"/>
</dbReference>
<dbReference type="Gene3D" id="3.40.50.1820">
    <property type="entry name" value="alpha/beta hydrolase"/>
    <property type="match status" value="1"/>
</dbReference>
<dbReference type="PANTHER" id="PTHR11559">
    <property type="entry name" value="CARBOXYLESTERASE"/>
    <property type="match status" value="1"/>
</dbReference>
<dbReference type="KEGG" id="srt:Srot_2636"/>
<dbReference type="SUPFAM" id="SSF53474">
    <property type="entry name" value="alpha/beta-Hydrolases"/>
    <property type="match status" value="1"/>
</dbReference>
<evidence type="ECO:0000313" key="7">
    <source>
        <dbReference type="Proteomes" id="UP000002247"/>
    </source>
</evidence>
<evidence type="ECO:0000256" key="4">
    <source>
        <dbReference type="SAM" id="MobiDB-lite"/>
    </source>
</evidence>
<dbReference type="GO" id="GO:0016787">
    <property type="term" value="F:hydrolase activity"/>
    <property type="evidence" value="ECO:0007669"/>
    <property type="project" value="UniProtKB-KW"/>
</dbReference>
<feature type="compositionally biased region" description="Basic and acidic residues" evidence="4">
    <location>
        <begin position="38"/>
        <end position="56"/>
    </location>
</feature>
<dbReference type="HOGENOM" id="CLU_006586_16_4_11"/>
<dbReference type="EC" id="3.1.1.-" evidence="3"/>
<sequence>MSAAEPIRRTVAQGVLRGSRDGGLVRFRGVPYAQPPVDELRFRDPQPPKPWQGERDATAFGPRCPQPSFGILSPPSKTPADEDCLYLNVTARDDGSARRPVLVFFHGGLNLIGDSFYPERGGGHLLDGSDAVLVTVGFRLGPFGYVHFDEFSTGKRPFDSNLGTKDQLAALRWVQENIGSFGGDPGNVTVWGQSSGANAVATLLAVPEARGLFAKAILHSPPAGAVLDKADGELYARMFLEALGAQPGEAQLALTRARQEELVGAVAKLGKLVPARRPGARHIAPMVDGAFLPERVLEAFSAGRTHPVPVIVGTNKDDVIVQLKWGGLAAEATDLRTALARCDPTRAAGADELYPGLPKRRSSAISLGGDLRYWIPSVALAEGQSRLAPTYMYRYEWSSRLTRLLGFGATHGIELLACFGPAEGPAPAVLALSGREERAELAHASANLRRRWLAFAQTGTPGDAWPAYRAEDRQTLLLGPRETAQSDPRAQHRRFWSGFDMAGLNHAASAR</sequence>
<keyword evidence="7" id="KW-1185">Reference proteome</keyword>
<dbReference type="STRING" id="640132.Srot_2636"/>
<feature type="domain" description="Carboxylesterase type B" evidence="5">
    <location>
        <begin position="10"/>
        <end position="323"/>
    </location>
</feature>
<dbReference type="InterPro" id="IPR029058">
    <property type="entry name" value="AB_hydrolase_fold"/>
</dbReference>
<dbReference type="RefSeq" id="WP_013139519.1">
    <property type="nucleotide sequence ID" value="NC_014168.1"/>
</dbReference>
<dbReference type="Pfam" id="PF00135">
    <property type="entry name" value="COesterase"/>
    <property type="match status" value="2"/>
</dbReference>
<name>D6ZCA1_SEGRD</name>
<dbReference type="InterPro" id="IPR019826">
    <property type="entry name" value="Carboxylesterase_B_AS"/>
</dbReference>
<dbReference type="PROSITE" id="PS00122">
    <property type="entry name" value="CARBOXYLESTERASE_B_1"/>
    <property type="match status" value="1"/>
</dbReference>
<dbReference type="InterPro" id="IPR050309">
    <property type="entry name" value="Type-B_Carboxylest/Lipase"/>
</dbReference>
<dbReference type="AlphaFoldDB" id="D6ZCA1"/>
<dbReference type="InterPro" id="IPR002018">
    <property type="entry name" value="CarbesteraseB"/>
</dbReference>
<dbReference type="eggNOG" id="COG2272">
    <property type="taxonomic scope" value="Bacteria"/>
</dbReference>
<dbReference type="OrthoDB" id="3199405at2"/>
<evidence type="ECO:0000259" key="5">
    <source>
        <dbReference type="Pfam" id="PF00135"/>
    </source>
</evidence>
<evidence type="ECO:0000256" key="1">
    <source>
        <dbReference type="ARBA" id="ARBA00005964"/>
    </source>
</evidence>
<accession>D6ZCA1</accession>
<proteinExistence type="inferred from homology"/>
<protein>
    <recommendedName>
        <fullName evidence="3">Carboxylic ester hydrolase</fullName>
        <ecNumber evidence="3">3.1.1.-</ecNumber>
    </recommendedName>
</protein>
<evidence type="ECO:0000313" key="6">
    <source>
        <dbReference type="EMBL" id="ADG99070.1"/>
    </source>
</evidence>
<dbReference type="EMBL" id="CP001958">
    <property type="protein sequence ID" value="ADG99070.1"/>
    <property type="molecule type" value="Genomic_DNA"/>
</dbReference>
<feature type="region of interest" description="Disordered" evidence="4">
    <location>
        <begin position="36"/>
        <end position="56"/>
    </location>
</feature>
<comment type="similarity">
    <text evidence="1 3">Belongs to the type-B carboxylesterase/lipase family.</text>
</comment>
<gene>
    <name evidence="6" type="ordered locus">Srot_2636</name>
</gene>
<organism evidence="6 7">
    <name type="scientific">Segniliparus rotundus (strain ATCC BAA-972 / CDC 1076 / CIP 108378 / DSM 44985 / JCM 13578)</name>
    <dbReference type="NCBI Taxonomy" id="640132"/>
    <lineage>
        <taxon>Bacteria</taxon>
        <taxon>Bacillati</taxon>
        <taxon>Actinomycetota</taxon>
        <taxon>Actinomycetes</taxon>
        <taxon>Mycobacteriales</taxon>
        <taxon>Segniliparaceae</taxon>
        <taxon>Segniliparus</taxon>
    </lineage>
</organism>
<feature type="domain" description="Carboxylesterase type B" evidence="5">
    <location>
        <begin position="360"/>
        <end position="496"/>
    </location>
</feature>
<evidence type="ECO:0000256" key="2">
    <source>
        <dbReference type="ARBA" id="ARBA00022801"/>
    </source>
</evidence>
<dbReference type="ESTHER" id="segrd-d6zca1">
    <property type="family name" value="Carb_B_Bacteria"/>
</dbReference>
<reference evidence="6 7" key="1">
    <citation type="journal article" date="2010" name="Stand. Genomic Sci.">
        <title>Complete genome sequence of Segniliparus rotundus type strain (CDC 1076).</title>
        <authorList>
            <person name="Sikorski J."/>
            <person name="Lapidus A."/>
            <person name="Copeland A."/>
            <person name="Misra M."/>
            <person name="Glavina Del Rio T."/>
            <person name="Nolan M."/>
            <person name="Lucas S."/>
            <person name="Chen F."/>
            <person name="Tice H."/>
            <person name="Cheng J.F."/>
            <person name="Jando M."/>
            <person name="Schneider S."/>
            <person name="Bruce D."/>
            <person name="Goodwin L."/>
            <person name="Pitluck S."/>
            <person name="Liolios K."/>
            <person name="Mikhailova N."/>
            <person name="Pati A."/>
            <person name="Ivanova N."/>
            <person name="Mavromatis K."/>
            <person name="Chen A."/>
            <person name="Palaniappan K."/>
            <person name="Chertkov O."/>
            <person name="Land M."/>
            <person name="Hauser L."/>
            <person name="Chang Y.J."/>
            <person name="Jeffries C.D."/>
            <person name="Brettin T."/>
            <person name="Detter J.C."/>
            <person name="Han C."/>
            <person name="Rohde M."/>
            <person name="Goker M."/>
            <person name="Bristow J."/>
            <person name="Eisen J.A."/>
            <person name="Markowitz V."/>
            <person name="Hugenholtz P."/>
            <person name="Kyrpides N.C."/>
            <person name="Klenk H.P."/>
        </authorList>
    </citation>
    <scope>NUCLEOTIDE SEQUENCE [LARGE SCALE GENOMIC DNA]</scope>
    <source>
        <strain evidence="7">ATCC BAA-972 / CDC 1076 / CIP 108378 / DSM 44985 / JCM 13578</strain>
    </source>
</reference>